<dbReference type="RefSeq" id="WP_036071315.1">
    <property type="nucleotide sequence ID" value="NZ_AOCG01000003.1"/>
</dbReference>
<protein>
    <submittedName>
        <fullName evidence="4">Putative transcriptional regulator from leucine-rich protein (LRPR) family</fullName>
    </submittedName>
</protein>
<name>W7B7Z4_9LIST</name>
<dbReference type="PANTHER" id="PTHR33744">
    <property type="entry name" value="CARBOHYDRATE DIACID REGULATOR"/>
    <property type="match status" value="1"/>
</dbReference>
<comment type="similarity">
    <text evidence="1">Belongs to the CdaR family.</text>
</comment>
<dbReference type="InterPro" id="IPR041522">
    <property type="entry name" value="CdaR_GGDEF"/>
</dbReference>
<dbReference type="AlphaFoldDB" id="W7B7Z4"/>
<feature type="domain" description="PucR C-terminal helix-turn-helix" evidence="2">
    <location>
        <begin position="172"/>
        <end position="228"/>
    </location>
</feature>
<dbReference type="PATRIC" id="fig|1265818.5.peg.766"/>
<dbReference type="InterPro" id="IPR042070">
    <property type="entry name" value="PucR_C-HTH_sf"/>
</dbReference>
<dbReference type="InterPro" id="IPR025736">
    <property type="entry name" value="PucR_C-HTH_dom"/>
</dbReference>
<dbReference type="Pfam" id="PF17853">
    <property type="entry name" value="GGDEF_2"/>
    <property type="match status" value="1"/>
</dbReference>
<dbReference type="EMBL" id="AOCG01000003">
    <property type="protein sequence ID" value="EUJ21070.1"/>
    <property type="molecule type" value="Genomic_DNA"/>
</dbReference>
<evidence type="ECO:0000259" key="3">
    <source>
        <dbReference type="Pfam" id="PF17853"/>
    </source>
</evidence>
<reference evidence="4 5" key="1">
    <citation type="journal article" date="2014" name="Int. J. Syst. Evol. Microbiol.">
        <title>Listeria floridensis sp. nov., Listeria aquatica sp. nov., Listeria cornellensis sp. nov., Listeria riparia sp. nov. and Listeria grandensis sp. nov., from agricultural and natural environments.</title>
        <authorList>
            <person name="den Bakker H.C."/>
            <person name="Warchocki S."/>
            <person name="Wright E.M."/>
            <person name="Allred A.F."/>
            <person name="Ahlstrom C."/>
            <person name="Manuel C.S."/>
            <person name="Stasiewicz M.J."/>
            <person name="Burrell A."/>
            <person name="Roof S."/>
            <person name="Strawn L."/>
            <person name="Fortes E.D."/>
            <person name="Nightingale K.K."/>
            <person name="Kephart D."/>
            <person name="Wiedmann M."/>
        </authorList>
    </citation>
    <scope>NUCLEOTIDE SEQUENCE [LARGE SCALE GENOMIC DNA]</scope>
    <source>
        <strain evidence="4 5">FSL S10-1188</strain>
    </source>
</reference>
<dbReference type="STRING" id="1265818.MAQA_03821"/>
<accession>W7B7Z4</accession>
<dbReference type="Gene3D" id="1.10.10.2840">
    <property type="entry name" value="PucR C-terminal helix-turn-helix domain"/>
    <property type="match status" value="1"/>
</dbReference>
<dbReference type="InterPro" id="IPR051448">
    <property type="entry name" value="CdaR-like_regulators"/>
</dbReference>
<evidence type="ECO:0000256" key="1">
    <source>
        <dbReference type="ARBA" id="ARBA00006754"/>
    </source>
</evidence>
<evidence type="ECO:0000259" key="2">
    <source>
        <dbReference type="Pfam" id="PF13556"/>
    </source>
</evidence>
<proteinExistence type="inferred from homology"/>
<sequence>MGEIKTTEEIFQRGKQLGRTMYEKYIVCLLEHSKKHQLEEIVDSLRLTFTPKTLVKECLYLEKDDHYLLLFPVIEEATASYSKLYDRLSKQGILSISKEHSILEIPSAYKEAKFAYSCQELMQNNQIFFEKTGILQLFFTSENELAYSFIRSYYDDLIQPLVDYDDLKKTELVKTLQMYINHDLNIYHTAQHLYIHENTLRSRIRRIESITSRDLQKMHDLFQVMLGLYLHKFYSRNPS</sequence>
<feature type="domain" description="CdaR GGDEF-like" evidence="3">
    <location>
        <begin position="6"/>
        <end position="115"/>
    </location>
</feature>
<evidence type="ECO:0000313" key="5">
    <source>
        <dbReference type="Proteomes" id="UP000019246"/>
    </source>
</evidence>
<comment type="caution">
    <text evidence="4">The sequence shown here is derived from an EMBL/GenBank/DDBJ whole genome shotgun (WGS) entry which is preliminary data.</text>
</comment>
<keyword evidence="5" id="KW-1185">Reference proteome</keyword>
<dbReference type="Pfam" id="PF13556">
    <property type="entry name" value="HTH_30"/>
    <property type="match status" value="1"/>
</dbReference>
<organism evidence="4 5">
    <name type="scientific">Listeria aquatica FSL S10-1188</name>
    <dbReference type="NCBI Taxonomy" id="1265818"/>
    <lineage>
        <taxon>Bacteria</taxon>
        <taxon>Bacillati</taxon>
        <taxon>Bacillota</taxon>
        <taxon>Bacilli</taxon>
        <taxon>Bacillales</taxon>
        <taxon>Listeriaceae</taxon>
        <taxon>Listeria</taxon>
    </lineage>
</organism>
<dbReference type="OrthoDB" id="143422at2"/>
<evidence type="ECO:0000313" key="4">
    <source>
        <dbReference type="EMBL" id="EUJ21070.1"/>
    </source>
</evidence>
<dbReference type="Proteomes" id="UP000019246">
    <property type="component" value="Unassembled WGS sequence"/>
</dbReference>
<gene>
    <name evidence="4" type="ORF">MAQA_03821</name>
</gene>